<accession>A0A8H6R078</accession>
<evidence type="ECO:0000313" key="4">
    <source>
        <dbReference type="Proteomes" id="UP000641853"/>
    </source>
</evidence>
<evidence type="ECO:0000313" key="3">
    <source>
        <dbReference type="EMBL" id="KAF7181999.1"/>
    </source>
</evidence>
<organism evidence="3 4">
    <name type="scientific">Aspergillus felis</name>
    <dbReference type="NCBI Taxonomy" id="1287682"/>
    <lineage>
        <taxon>Eukaryota</taxon>
        <taxon>Fungi</taxon>
        <taxon>Dikarya</taxon>
        <taxon>Ascomycota</taxon>
        <taxon>Pezizomycotina</taxon>
        <taxon>Eurotiomycetes</taxon>
        <taxon>Eurotiomycetidae</taxon>
        <taxon>Eurotiales</taxon>
        <taxon>Aspergillaceae</taxon>
        <taxon>Aspergillus</taxon>
        <taxon>Aspergillus subgen. Fumigati</taxon>
    </lineage>
</organism>
<evidence type="ECO:0000313" key="2">
    <source>
        <dbReference type="EMBL" id="KAF7161374.1"/>
    </source>
</evidence>
<dbReference type="EMBL" id="JACBAG010001795">
    <property type="protein sequence ID" value="KAF7181999.1"/>
    <property type="molecule type" value="Genomic_DNA"/>
</dbReference>
<comment type="caution">
    <text evidence="3">The sequence shown here is derived from an EMBL/GenBank/DDBJ whole genome shotgun (WGS) entry which is preliminary data.</text>
</comment>
<name>A0A8H6R078_9EURO</name>
<dbReference type="OrthoDB" id="5416097at2759"/>
<dbReference type="AlphaFoldDB" id="A0A8H6R078"/>
<feature type="compositionally biased region" description="Basic and acidic residues" evidence="1">
    <location>
        <begin position="93"/>
        <end position="107"/>
    </location>
</feature>
<gene>
    <name evidence="2" type="ORF">CNMCM5623_006988</name>
    <name evidence="3" type="ORF">CNMCM7691_001387</name>
</gene>
<sequence>MASSSGPGAPFEETERINLIHMITDAVTTLPFFKADAIKSFKTFYACLWLADMEKLQYLIDRHLPDGPHWPIEIYDKFCRVGAEGKIGQNWQQKDRQEEAVDSRKGSWEYMDSPNGKRPKRQSAEVACCDRDKACILTNCSKDICQPYPLYPFWMNDENMDDVQHFFAALREFWSDKKVHEWYNAIYGDGFGPEKPENLILLSPNAYALYAKGYIVLEPVNRDAEGKWLTLKLWWLQQHEGDCVDFSIIPQLPSDIHPSDYGAALHDIRNDRPLLSGETITLETHDPENYPLPDSRILEMQWVLNRVLALSGTVKPNDLEDNEWHEDSDEELI</sequence>
<dbReference type="EMBL" id="JACBAE010001363">
    <property type="protein sequence ID" value="KAF7161374.1"/>
    <property type="molecule type" value="Genomic_DNA"/>
</dbReference>
<proteinExistence type="predicted"/>
<dbReference type="Proteomes" id="UP000654922">
    <property type="component" value="Unassembled WGS sequence"/>
</dbReference>
<feature type="region of interest" description="Disordered" evidence="1">
    <location>
        <begin position="89"/>
        <end position="118"/>
    </location>
</feature>
<dbReference type="Proteomes" id="UP000641853">
    <property type="component" value="Unassembled WGS sequence"/>
</dbReference>
<evidence type="ECO:0008006" key="5">
    <source>
        <dbReference type="Google" id="ProtNLM"/>
    </source>
</evidence>
<keyword evidence="4" id="KW-1185">Reference proteome</keyword>
<protein>
    <recommendedName>
        <fullName evidence="5">HNH nuclease domain-containing protein</fullName>
    </recommendedName>
</protein>
<reference evidence="3" key="1">
    <citation type="submission" date="2020-06" db="EMBL/GenBank/DDBJ databases">
        <title>Draft genome sequences of strains closely related to Aspergillus parafelis and Aspergillus hiratsukae.</title>
        <authorList>
            <person name="Dos Santos R.A.C."/>
            <person name="Rivero-Menendez O."/>
            <person name="Steenwyk J.L."/>
            <person name="Mead M.E."/>
            <person name="Goldman G.H."/>
            <person name="Alastruey-Izquierdo A."/>
            <person name="Rokas A."/>
        </authorList>
    </citation>
    <scope>NUCLEOTIDE SEQUENCE</scope>
    <source>
        <strain evidence="2">CNM-CM5623</strain>
        <strain evidence="3">CNM-CM7691</strain>
    </source>
</reference>
<evidence type="ECO:0000256" key="1">
    <source>
        <dbReference type="SAM" id="MobiDB-lite"/>
    </source>
</evidence>